<dbReference type="Proteomes" id="UP001497680">
    <property type="component" value="Unassembled WGS sequence"/>
</dbReference>
<organism evidence="1 2">
    <name type="scientific">Hypoxylon rubiginosum</name>
    <dbReference type="NCBI Taxonomy" id="110542"/>
    <lineage>
        <taxon>Eukaryota</taxon>
        <taxon>Fungi</taxon>
        <taxon>Dikarya</taxon>
        <taxon>Ascomycota</taxon>
        <taxon>Pezizomycotina</taxon>
        <taxon>Sordariomycetes</taxon>
        <taxon>Xylariomycetidae</taxon>
        <taxon>Xylariales</taxon>
        <taxon>Hypoxylaceae</taxon>
        <taxon>Hypoxylon</taxon>
    </lineage>
</organism>
<accession>A0ACC0CTL4</accession>
<name>A0ACC0CTL4_9PEZI</name>
<evidence type="ECO:0000313" key="2">
    <source>
        <dbReference type="Proteomes" id="UP001497680"/>
    </source>
</evidence>
<protein>
    <submittedName>
        <fullName evidence="1">Uncharacterized protein</fullName>
    </submittedName>
</protein>
<evidence type="ECO:0000313" key="1">
    <source>
        <dbReference type="EMBL" id="KAI6083779.1"/>
    </source>
</evidence>
<gene>
    <name evidence="1" type="ORF">F4821DRAFT_262648</name>
</gene>
<proteinExistence type="predicted"/>
<dbReference type="EMBL" id="MU394347">
    <property type="protein sequence ID" value="KAI6083779.1"/>
    <property type="molecule type" value="Genomic_DNA"/>
</dbReference>
<sequence length="160" mass="18017">MAVATDIQWKIATSAKGKYFPIGFAPDESVADTTVKVTAGLRAAESSFGIAVDWPVSPSITTKWIYTPEEVAEKTAITQYILFGLSFLGRTYIILQFSSMESYHYRFHDEADDSYPCLTDGAGNYSVMYQSNKPRIVYISGNSVSWWLFGYLCTKYFFIN</sequence>
<reference evidence="1 2" key="1">
    <citation type="journal article" date="2022" name="New Phytol.">
        <title>Ecological generalism drives hyperdiversity of secondary metabolite gene clusters in xylarialean endophytes.</title>
        <authorList>
            <person name="Franco M.E.E."/>
            <person name="Wisecaver J.H."/>
            <person name="Arnold A.E."/>
            <person name="Ju Y.M."/>
            <person name="Slot J.C."/>
            <person name="Ahrendt S."/>
            <person name="Moore L.P."/>
            <person name="Eastman K.E."/>
            <person name="Scott K."/>
            <person name="Konkel Z."/>
            <person name="Mondo S.J."/>
            <person name="Kuo A."/>
            <person name="Hayes R.D."/>
            <person name="Haridas S."/>
            <person name="Andreopoulos B."/>
            <person name="Riley R."/>
            <person name="LaButti K."/>
            <person name="Pangilinan J."/>
            <person name="Lipzen A."/>
            <person name="Amirebrahimi M."/>
            <person name="Yan J."/>
            <person name="Adam C."/>
            <person name="Keymanesh K."/>
            <person name="Ng V."/>
            <person name="Louie K."/>
            <person name="Northen T."/>
            <person name="Drula E."/>
            <person name="Henrissat B."/>
            <person name="Hsieh H.M."/>
            <person name="Youens-Clark K."/>
            <person name="Lutzoni F."/>
            <person name="Miadlikowska J."/>
            <person name="Eastwood D.C."/>
            <person name="Hamelin R.C."/>
            <person name="Grigoriev I.V."/>
            <person name="U'Ren J.M."/>
        </authorList>
    </citation>
    <scope>NUCLEOTIDE SEQUENCE [LARGE SCALE GENOMIC DNA]</scope>
    <source>
        <strain evidence="1 2">ER1909</strain>
    </source>
</reference>
<comment type="caution">
    <text evidence="1">The sequence shown here is derived from an EMBL/GenBank/DDBJ whole genome shotgun (WGS) entry which is preliminary data.</text>
</comment>
<keyword evidence="2" id="KW-1185">Reference proteome</keyword>